<evidence type="ECO:0000313" key="5">
    <source>
        <dbReference type="EMBL" id="TYC47938.1"/>
    </source>
</evidence>
<dbReference type="InterPro" id="IPR002130">
    <property type="entry name" value="Cyclophilin-type_PPIase_dom"/>
</dbReference>
<feature type="domain" description="PPIase cyclophilin-type" evidence="4">
    <location>
        <begin position="84"/>
        <end position="260"/>
    </location>
</feature>
<dbReference type="CDD" id="cd00317">
    <property type="entry name" value="cyclophilin"/>
    <property type="match status" value="1"/>
</dbReference>
<feature type="transmembrane region" description="Helical" evidence="3">
    <location>
        <begin position="6"/>
        <end position="26"/>
    </location>
</feature>
<dbReference type="PANTHER" id="PTHR45625">
    <property type="entry name" value="PEPTIDYL-PROLYL CIS-TRANS ISOMERASE-RELATED"/>
    <property type="match status" value="1"/>
</dbReference>
<dbReference type="Pfam" id="PF00160">
    <property type="entry name" value="Pro_isomerase"/>
    <property type="match status" value="1"/>
</dbReference>
<dbReference type="EMBL" id="SDGZ01000026">
    <property type="protein sequence ID" value="TYC47938.1"/>
    <property type="molecule type" value="Genomic_DNA"/>
</dbReference>
<keyword evidence="2 5" id="KW-0413">Isomerase</keyword>
<evidence type="ECO:0000256" key="2">
    <source>
        <dbReference type="RuleBase" id="RU363019"/>
    </source>
</evidence>
<dbReference type="InterPro" id="IPR029000">
    <property type="entry name" value="Cyclophilin-like_dom_sf"/>
</dbReference>
<dbReference type="AlphaFoldDB" id="A0A6C2C1R6"/>
<dbReference type="PRINTS" id="PR00153">
    <property type="entry name" value="CSAPPISMRASE"/>
</dbReference>
<dbReference type="RefSeq" id="WP_148623775.1">
    <property type="nucleotide sequence ID" value="NZ_SDGZ01000026.1"/>
</dbReference>
<keyword evidence="3" id="KW-0472">Membrane</keyword>
<dbReference type="EC" id="5.2.1.8" evidence="2"/>
<comment type="caution">
    <text evidence="5">The sequence shown here is derived from an EMBL/GenBank/DDBJ whole genome shotgun (WGS) entry which is preliminary data.</text>
</comment>
<dbReference type="GO" id="GO:0003755">
    <property type="term" value="F:peptidyl-prolyl cis-trans isomerase activity"/>
    <property type="evidence" value="ECO:0007669"/>
    <property type="project" value="UniProtKB-UniRule"/>
</dbReference>
<keyword evidence="3" id="KW-0812">Transmembrane</keyword>
<keyword evidence="2" id="KW-0697">Rotamase</keyword>
<protein>
    <recommendedName>
        <fullName evidence="2">Peptidyl-prolyl cis-trans isomerase</fullName>
        <shortName evidence="2">PPIase</shortName>
        <ecNumber evidence="2">5.2.1.8</ecNumber>
    </recommendedName>
</protein>
<reference evidence="5 6" key="1">
    <citation type="submission" date="2019-01" db="EMBL/GenBank/DDBJ databases">
        <title>Weissella sp. nov., a novel lactic acid bacterium isolated from animal feces.</title>
        <authorList>
            <person name="Wang L.-T."/>
        </authorList>
    </citation>
    <scope>NUCLEOTIDE SEQUENCE [LARGE SCALE GENOMIC DNA]</scope>
    <source>
        <strain evidence="5 6">8H-2</strain>
    </source>
</reference>
<keyword evidence="6" id="KW-1185">Reference proteome</keyword>
<dbReference type="PROSITE" id="PS00170">
    <property type="entry name" value="CSA_PPIASE_1"/>
    <property type="match status" value="1"/>
</dbReference>
<dbReference type="OrthoDB" id="9807797at2"/>
<gene>
    <name evidence="5" type="ORF">ESZ50_10535</name>
</gene>
<evidence type="ECO:0000259" key="4">
    <source>
        <dbReference type="PROSITE" id="PS50072"/>
    </source>
</evidence>
<evidence type="ECO:0000256" key="3">
    <source>
        <dbReference type="SAM" id="Phobius"/>
    </source>
</evidence>
<comment type="similarity">
    <text evidence="2">Belongs to the cyclophilin-type PPIase family.</text>
</comment>
<comment type="function">
    <text evidence="1 2">PPIases accelerate the folding of proteins. It catalyzes the cis-trans isomerization of proline imidic peptide bonds in oligopeptides.</text>
</comment>
<organism evidence="5 6">
    <name type="scientific">Weissella muntiaci</name>
    <dbReference type="NCBI Taxonomy" id="2508881"/>
    <lineage>
        <taxon>Bacteria</taxon>
        <taxon>Bacillati</taxon>
        <taxon>Bacillota</taxon>
        <taxon>Bacilli</taxon>
        <taxon>Lactobacillales</taxon>
        <taxon>Lactobacillaceae</taxon>
        <taxon>Weissella</taxon>
    </lineage>
</organism>
<dbReference type="PROSITE" id="PS50072">
    <property type="entry name" value="CSA_PPIASE_2"/>
    <property type="match status" value="1"/>
</dbReference>
<dbReference type="GO" id="GO:0006457">
    <property type="term" value="P:protein folding"/>
    <property type="evidence" value="ECO:0007669"/>
    <property type="project" value="InterPro"/>
</dbReference>
<dbReference type="InterPro" id="IPR020892">
    <property type="entry name" value="Cyclophilin-type_PPIase_CS"/>
</dbReference>
<evidence type="ECO:0000313" key="6">
    <source>
        <dbReference type="Proteomes" id="UP000371977"/>
    </source>
</evidence>
<proteinExistence type="inferred from homology"/>
<accession>A0A6C2C1R6</accession>
<comment type="catalytic activity">
    <reaction evidence="2">
        <text>[protein]-peptidylproline (omega=180) = [protein]-peptidylproline (omega=0)</text>
        <dbReference type="Rhea" id="RHEA:16237"/>
        <dbReference type="Rhea" id="RHEA-COMP:10747"/>
        <dbReference type="Rhea" id="RHEA-COMP:10748"/>
        <dbReference type="ChEBI" id="CHEBI:83833"/>
        <dbReference type="ChEBI" id="CHEBI:83834"/>
        <dbReference type="EC" id="5.2.1.8"/>
    </reaction>
</comment>
<keyword evidence="3" id="KW-1133">Transmembrane helix</keyword>
<dbReference type="Proteomes" id="UP000371977">
    <property type="component" value="Unassembled WGS sequence"/>
</dbReference>
<dbReference type="SUPFAM" id="SSF50891">
    <property type="entry name" value="Cyclophilin-like"/>
    <property type="match status" value="1"/>
</dbReference>
<evidence type="ECO:0000256" key="1">
    <source>
        <dbReference type="ARBA" id="ARBA00002388"/>
    </source>
</evidence>
<dbReference type="Gene3D" id="2.40.100.10">
    <property type="entry name" value="Cyclophilin-like"/>
    <property type="match status" value="1"/>
</dbReference>
<dbReference type="InterPro" id="IPR044666">
    <property type="entry name" value="Cyclophilin_A-like"/>
</dbReference>
<dbReference type="PANTHER" id="PTHR45625:SF16">
    <property type="entry name" value="PEPTIDYL-PROLYL CIS-TRANS ISOMERASE"/>
    <property type="match status" value="1"/>
</dbReference>
<name>A0A6C2C1R6_9LACO</name>
<sequence length="273" mass="28954">MKKIPVQIWALSLITIAIIGLVIFALTRPNTSTSDSNNSDTSSKLSASQNDGKSQAALNKLALPQLSDSVSSDESLVIIKTSDGDIKIKLFNTYAPLAVTNFVTLAKEGYYNNTTFHRVIEGFMIQGGDPKGDGTGGKSIWNGKNSKVDSGTGFKNEISSSLYNIRGALAMANTGQSSSNGSQFFINQNPADQRANIKKSAYPTKIYNAYKNGGNPGLDGDYTVFGQVIDGMDVVDKIAKVAVSSSDKPKTAIKVTEVQVVTDAPVSLPADAQ</sequence>